<comment type="caution">
    <text evidence="7">The sequence shown here is derived from an EMBL/GenBank/DDBJ whole genome shotgun (WGS) entry which is preliminary data.</text>
</comment>
<feature type="transmembrane region" description="Helical" evidence="6">
    <location>
        <begin position="436"/>
        <end position="455"/>
    </location>
</feature>
<evidence type="ECO:0000313" key="8">
    <source>
        <dbReference type="Proteomes" id="UP000260655"/>
    </source>
</evidence>
<evidence type="ECO:0000256" key="1">
    <source>
        <dbReference type="ARBA" id="ARBA00004651"/>
    </source>
</evidence>
<protein>
    <recommendedName>
        <fullName evidence="9">Polysaccharide biosynthesis protein</fullName>
    </recommendedName>
</protein>
<evidence type="ECO:0000313" key="7">
    <source>
        <dbReference type="EMBL" id="RGJ25012.1"/>
    </source>
</evidence>
<organism evidence="7 8">
    <name type="scientific">Coprococcus comes</name>
    <dbReference type="NCBI Taxonomy" id="410072"/>
    <lineage>
        <taxon>Bacteria</taxon>
        <taxon>Bacillati</taxon>
        <taxon>Bacillota</taxon>
        <taxon>Clostridia</taxon>
        <taxon>Lachnospirales</taxon>
        <taxon>Lachnospiraceae</taxon>
        <taxon>Coprococcus</taxon>
    </lineage>
</organism>
<dbReference type="EMBL" id="QSOV01000003">
    <property type="protein sequence ID" value="RGJ25012.1"/>
    <property type="molecule type" value="Genomic_DNA"/>
</dbReference>
<name>A0A3E4GS65_9FIRM</name>
<gene>
    <name evidence="7" type="ORF">DXD67_04505</name>
</gene>
<evidence type="ECO:0000256" key="4">
    <source>
        <dbReference type="ARBA" id="ARBA00022989"/>
    </source>
</evidence>
<keyword evidence="2" id="KW-1003">Cell membrane</keyword>
<dbReference type="InterPro" id="IPR002797">
    <property type="entry name" value="Polysacc_synth"/>
</dbReference>
<keyword evidence="4 6" id="KW-1133">Transmembrane helix</keyword>
<feature type="transmembrane region" description="Helical" evidence="6">
    <location>
        <begin position="467"/>
        <end position="490"/>
    </location>
</feature>
<keyword evidence="5 6" id="KW-0472">Membrane</keyword>
<sequence>MSSSRSEYVAKNVSITLAMQIVKNLLGFVNRTVFVYILGAEYLGVNSLFTDILTVLSFAELGIGNAMVFSLYKPIARGDQEKIKSLMKLYAKTYQIIGIVIAGLGICLVPFIGHIVGDVSYIKENIILLYLLFLLNSVISYFFVYKKSLIIACQKNYIVDIYQQIFYAFQVVAQILFLAITKQFIIYLMLMVATTFLNNYFVAKKADKMYPFLKEKNIAPLEKNEIYDIIKNVKALVVYKIGGIILESTDSIFISSIINVVTVGLYANYKIVVDVFRTIGSQVMNSIVASVGNLNAGDDTEKKEKVFNEMFYISGWFYGFATAGLCCFLSPLVSVWLGNKYVIGFDAVLAACVYFYISNMHYPCYTYRTTAGLFVFGKYVPMFSAIINIILDIVMGRLWGLAGILWASSIARIVTYELIDPIIVYKKVFNKPVIKYFFQYAMLTVLIVVDAIVSYRVSFFVLRFDGFMGLICRAVLFSVIFNVVFFLTTFKTSQFKSLMNRGKSVWKKMKTKGE</sequence>
<evidence type="ECO:0000256" key="3">
    <source>
        <dbReference type="ARBA" id="ARBA00022692"/>
    </source>
</evidence>
<evidence type="ECO:0000256" key="2">
    <source>
        <dbReference type="ARBA" id="ARBA00022475"/>
    </source>
</evidence>
<feature type="transmembrane region" description="Helical" evidence="6">
    <location>
        <begin position="369"/>
        <end position="391"/>
    </location>
</feature>
<evidence type="ECO:0000256" key="6">
    <source>
        <dbReference type="SAM" id="Phobius"/>
    </source>
</evidence>
<dbReference type="Pfam" id="PF01943">
    <property type="entry name" value="Polysacc_synt"/>
    <property type="match status" value="1"/>
</dbReference>
<evidence type="ECO:0000256" key="5">
    <source>
        <dbReference type="ARBA" id="ARBA00023136"/>
    </source>
</evidence>
<proteinExistence type="predicted"/>
<feature type="transmembrane region" description="Helical" evidence="6">
    <location>
        <begin position="21"/>
        <end position="40"/>
    </location>
</feature>
<evidence type="ECO:0008006" key="9">
    <source>
        <dbReference type="Google" id="ProtNLM"/>
    </source>
</evidence>
<feature type="transmembrane region" description="Helical" evidence="6">
    <location>
        <begin position="397"/>
        <end position="415"/>
    </location>
</feature>
<comment type="subcellular location">
    <subcellularLocation>
        <location evidence="1">Cell membrane</location>
        <topology evidence="1">Multi-pass membrane protein</topology>
    </subcellularLocation>
</comment>
<feature type="transmembrane region" description="Helical" evidence="6">
    <location>
        <begin position="127"/>
        <end position="145"/>
    </location>
</feature>
<dbReference type="GO" id="GO:0005886">
    <property type="term" value="C:plasma membrane"/>
    <property type="evidence" value="ECO:0007669"/>
    <property type="project" value="UniProtKB-SubCell"/>
</dbReference>
<dbReference type="AlphaFoldDB" id="A0A3E4GS65"/>
<dbReference type="Proteomes" id="UP000260655">
    <property type="component" value="Unassembled WGS sequence"/>
</dbReference>
<feature type="transmembrane region" description="Helical" evidence="6">
    <location>
        <begin position="157"/>
        <end position="178"/>
    </location>
</feature>
<feature type="transmembrane region" description="Helical" evidence="6">
    <location>
        <begin position="184"/>
        <end position="203"/>
    </location>
</feature>
<feature type="transmembrane region" description="Helical" evidence="6">
    <location>
        <begin position="93"/>
        <end position="115"/>
    </location>
</feature>
<keyword evidence="3 6" id="KW-0812">Transmembrane</keyword>
<feature type="transmembrane region" description="Helical" evidence="6">
    <location>
        <begin position="341"/>
        <end position="357"/>
    </location>
</feature>
<feature type="transmembrane region" description="Helical" evidence="6">
    <location>
        <begin position="52"/>
        <end position="72"/>
    </location>
</feature>
<dbReference type="PANTHER" id="PTHR30250">
    <property type="entry name" value="PST FAMILY PREDICTED COLANIC ACID TRANSPORTER"/>
    <property type="match status" value="1"/>
</dbReference>
<dbReference type="RefSeq" id="WP_117556591.1">
    <property type="nucleotide sequence ID" value="NZ_QSOV01000003.1"/>
</dbReference>
<feature type="transmembrane region" description="Helical" evidence="6">
    <location>
        <begin position="311"/>
        <end position="335"/>
    </location>
</feature>
<dbReference type="InterPro" id="IPR050833">
    <property type="entry name" value="Poly_Biosynth_Transport"/>
</dbReference>
<dbReference type="PANTHER" id="PTHR30250:SF26">
    <property type="entry name" value="PSMA PROTEIN"/>
    <property type="match status" value="1"/>
</dbReference>
<accession>A0A3E4GS65</accession>
<reference evidence="7 8" key="1">
    <citation type="submission" date="2018-08" db="EMBL/GenBank/DDBJ databases">
        <title>A genome reference for cultivated species of the human gut microbiota.</title>
        <authorList>
            <person name="Zou Y."/>
            <person name="Xue W."/>
            <person name="Luo G."/>
        </authorList>
    </citation>
    <scope>NUCLEOTIDE SEQUENCE [LARGE SCALE GENOMIC DNA]</scope>
    <source>
        <strain evidence="7 8">TM07-19</strain>
    </source>
</reference>